<protein>
    <recommendedName>
        <fullName evidence="1">ABM domain-containing protein</fullName>
    </recommendedName>
</protein>
<sequence>MHARIVTSHIQVGKIDEAIQIWREKVIPTLKGAQGFKSGYMTGDRQTGKGVAVTFWETEADAAYWNSSGKYQEVIAHFAQLFTAPPSLEQFEVFLQV</sequence>
<dbReference type="InterPro" id="IPR011008">
    <property type="entry name" value="Dimeric_a/b-barrel"/>
</dbReference>
<dbReference type="KEGG" id="msv:Mesil_3470"/>
<dbReference type="EMBL" id="CP002043">
    <property type="protein sequence ID" value="ADH65274.1"/>
    <property type="molecule type" value="Genomic_DNA"/>
</dbReference>
<organism evidence="2 3">
    <name type="scientific">Allomeiothermus silvanus (strain ATCC 700542 / DSM 9946 / NBRC 106475 / NCIMB 13440 / VI-R2)</name>
    <name type="common">Thermus silvanus</name>
    <dbReference type="NCBI Taxonomy" id="526227"/>
    <lineage>
        <taxon>Bacteria</taxon>
        <taxon>Thermotogati</taxon>
        <taxon>Deinococcota</taxon>
        <taxon>Deinococci</taxon>
        <taxon>Thermales</taxon>
        <taxon>Thermaceae</taxon>
        <taxon>Allomeiothermus</taxon>
    </lineage>
</organism>
<dbReference type="Pfam" id="PF03992">
    <property type="entry name" value="ABM"/>
    <property type="match status" value="1"/>
</dbReference>
<proteinExistence type="predicted"/>
<dbReference type="Proteomes" id="UP000001916">
    <property type="component" value="Plasmid pMESIL01"/>
</dbReference>
<dbReference type="HOGENOM" id="CLU_2248893_0_0_0"/>
<accession>D7BJB8</accession>
<dbReference type="SUPFAM" id="SSF54909">
    <property type="entry name" value="Dimeric alpha+beta barrel"/>
    <property type="match status" value="1"/>
</dbReference>
<dbReference type="InterPro" id="IPR007138">
    <property type="entry name" value="ABM_dom"/>
</dbReference>
<feature type="domain" description="ABM" evidence="1">
    <location>
        <begin position="1"/>
        <end position="75"/>
    </location>
</feature>
<keyword evidence="3" id="KW-1185">Reference proteome</keyword>
<dbReference type="Gene3D" id="3.30.70.100">
    <property type="match status" value="1"/>
</dbReference>
<reference evidence="2 3" key="1">
    <citation type="journal article" date="2010" name="Stand. Genomic Sci.">
        <title>Complete genome sequence of Meiothermus silvanus type strain (VI-R2).</title>
        <authorList>
            <person name="Sikorski J."/>
            <person name="Tindall B.J."/>
            <person name="Lowry S."/>
            <person name="Lucas S."/>
            <person name="Nolan M."/>
            <person name="Copeland A."/>
            <person name="Glavina Del Rio T."/>
            <person name="Tice H."/>
            <person name="Cheng J.F."/>
            <person name="Han C."/>
            <person name="Pitluck S."/>
            <person name="Liolios K."/>
            <person name="Ivanova N."/>
            <person name="Mavromatis K."/>
            <person name="Mikhailova N."/>
            <person name="Pati A."/>
            <person name="Goodwin L."/>
            <person name="Chen A."/>
            <person name="Palaniappan K."/>
            <person name="Land M."/>
            <person name="Hauser L."/>
            <person name="Chang Y.J."/>
            <person name="Jeffries C.D."/>
            <person name="Rohde M."/>
            <person name="Goker M."/>
            <person name="Woyke T."/>
            <person name="Bristow J."/>
            <person name="Eisen J.A."/>
            <person name="Markowitz V."/>
            <person name="Hugenholtz P."/>
            <person name="Kyrpides N.C."/>
            <person name="Klenk H.P."/>
            <person name="Lapidus A."/>
        </authorList>
    </citation>
    <scope>NUCLEOTIDE SEQUENCE [LARGE SCALE GENOMIC DNA]</scope>
    <source>
        <strain evidence="3">ATCC 700542 / DSM 9946 / VI-R2</strain>
        <plasmid evidence="3">Plasmid pMESIL01</plasmid>
    </source>
</reference>
<dbReference type="OrthoDB" id="962154at2"/>
<gene>
    <name evidence="2" type="ORF">Mesil_3470</name>
</gene>
<name>D7BJB8_ALLS1</name>
<geneLocation type="plasmid" evidence="2 3">
    <name>pMESIL01</name>
</geneLocation>
<evidence type="ECO:0000259" key="1">
    <source>
        <dbReference type="Pfam" id="PF03992"/>
    </source>
</evidence>
<dbReference type="RefSeq" id="WP_013159754.1">
    <property type="nucleotide sequence ID" value="NC_014213.1"/>
</dbReference>
<evidence type="ECO:0000313" key="3">
    <source>
        <dbReference type="Proteomes" id="UP000001916"/>
    </source>
</evidence>
<dbReference type="eggNOG" id="COG2329">
    <property type="taxonomic scope" value="Bacteria"/>
</dbReference>
<dbReference type="AlphaFoldDB" id="D7BJB8"/>
<evidence type="ECO:0000313" key="2">
    <source>
        <dbReference type="EMBL" id="ADH65274.1"/>
    </source>
</evidence>
<keyword evidence="2" id="KW-0614">Plasmid</keyword>